<protein>
    <submittedName>
        <fullName evidence="2">Uncharacterized protein</fullName>
    </submittedName>
</protein>
<name>A0A1T4ZTL5_9SPHN</name>
<evidence type="ECO:0000313" key="2">
    <source>
        <dbReference type="EMBL" id="SKB25947.1"/>
    </source>
</evidence>
<keyword evidence="3" id="KW-1185">Reference proteome</keyword>
<dbReference type="STRING" id="439228.SAMN06295920_101192"/>
<proteinExistence type="predicted"/>
<feature type="chain" id="PRO_5010539588" evidence="1">
    <location>
        <begin position="27"/>
        <end position="66"/>
    </location>
</feature>
<reference evidence="3" key="1">
    <citation type="submission" date="2017-02" db="EMBL/GenBank/DDBJ databases">
        <authorList>
            <person name="Varghese N."/>
            <person name="Submissions S."/>
        </authorList>
    </citation>
    <scope>NUCLEOTIDE SEQUENCE [LARGE SCALE GENOMIC DNA]</scope>
    <source>
        <strain evidence="3">UM2</strain>
    </source>
</reference>
<feature type="signal peptide" evidence="1">
    <location>
        <begin position="1"/>
        <end position="26"/>
    </location>
</feature>
<organism evidence="2 3">
    <name type="scientific">Rhizorhabdus histidinilytica</name>
    <dbReference type="NCBI Taxonomy" id="439228"/>
    <lineage>
        <taxon>Bacteria</taxon>
        <taxon>Pseudomonadati</taxon>
        <taxon>Pseudomonadota</taxon>
        <taxon>Alphaproteobacteria</taxon>
        <taxon>Sphingomonadales</taxon>
        <taxon>Sphingomonadaceae</taxon>
        <taxon>Rhizorhabdus</taxon>
    </lineage>
</organism>
<accession>A0A1T4ZTL5</accession>
<dbReference type="InterPro" id="IPR006311">
    <property type="entry name" value="TAT_signal"/>
</dbReference>
<evidence type="ECO:0000256" key="1">
    <source>
        <dbReference type="SAM" id="SignalP"/>
    </source>
</evidence>
<dbReference type="Proteomes" id="UP000189818">
    <property type="component" value="Unassembled WGS sequence"/>
</dbReference>
<keyword evidence="1" id="KW-0732">Signal</keyword>
<dbReference type="AlphaFoldDB" id="A0A1T4ZTL5"/>
<evidence type="ECO:0000313" key="3">
    <source>
        <dbReference type="Proteomes" id="UP000189818"/>
    </source>
</evidence>
<dbReference type="PROSITE" id="PS51318">
    <property type="entry name" value="TAT"/>
    <property type="match status" value="1"/>
</dbReference>
<sequence>MDEKLVTSRRQALGLASLAMAGVAVGAPAAAGAATMDADPRRPSDAELERVARLYGGEFGGGRGAR</sequence>
<dbReference type="RefSeq" id="WP_079646167.1">
    <property type="nucleotide sequence ID" value="NZ_FUYM01000001.1"/>
</dbReference>
<gene>
    <name evidence="2" type="ORF">SAMN06295920_101192</name>
</gene>
<dbReference type="EMBL" id="FUYM01000001">
    <property type="protein sequence ID" value="SKB25947.1"/>
    <property type="molecule type" value="Genomic_DNA"/>
</dbReference>